<dbReference type="InterPro" id="IPR002816">
    <property type="entry name" value="TraB/PrgY/GumN_fam"/>
</dbReference>
<sequence length="330" mass="34997">MRHALSLALLWLLCAGTALADCAGRDLRATLDPQTRAVLDERVAETPYPEGNHWRATRGDTVLHLIGTMHLADPRSEGPLARLAPLIEGAGRVLLEMTETEQAALEEAVAGRPDMMLLSEATLPELLPEADWQALSQAVQARGLPAIMAAKMQPWYLSMLLAVPACMSEAILSGGGLDARIEALARAAGVPVSALEPFDTGFAVFAEAPMDLQLAMVRSALASPEASEDLFETLLAAYFDEAHAEGQIVLELLSPQLTALDGAESGPVFDAVDQRLLTARNRAWLPVLLEAAETTQGPVVAAFGAAHLSGANGVPALLEAEGFTLERLPF</sequence>
<name>A0A0W7WPS2_9RHOB</name>
<dbReference type="OrthoDB" id="9806326at2"/>
<dbReference type="AlphaFoldDB" id="A0A0W7WPS2"/>
<dbReference type="PANTHER" id="PTHR40590">
    <property type="entry name" value="CYTOPLASMIC PROTEIN-RELATED"/>
    <property type="match status" value="1"/>
</dbReference>
<evidence type="ECO:0000313" key="3">
    <source>
        <dbReference type="Proteomes" id="UP000054396"/>
    </source>
</evidence>
<gene>
    <name evidence="2" type="ORF">AVJ23_02345</name>
</gene>
<dbReference type="EMBL" id="LPXO01000001">
    <property type="protein sequence ID" value="KUF12586.1"/>
    <property type="molecule type" value="Genomic_DNA"/>
</dbReference>
<dbReference type="RefSeq" id="WP_058860530.1">
    <property type="nucleotide sequence ID" value="NZ_LPXO01000001.1"/>
</dbReference>
<protein>
    <submittedName>
        <fullName evidence="2">Polysaccharide biosynthesis protein GumN</fullName>
    </submittedName>
</protein>
<evidence type="ECO:0000313" key="2">
    <source>
        <dbReference type="EMBL" id="KUF12586.1"/>
    </source>
</evidence>
<keyword evidence="3" id="KW-1185">Reference proteome</keyword>
<comment type="caution">
    <text evidence="2">The sequence shown here is derived from an EMBL/GenBank/DDBJ whole genome shotgun (WGS) entry which is preliminary data.</text>
</comment>
<dbReference type="STRING" id="1685382.AVJ23_02345"/>
<dbReference type="Proteomes" id="UP000054396">
    <property type="component" value="Unassembled WGS sequence"/>
</dbReference>
<dbReference type="Pfam" id="PF01963">
    <property type="entry name" value="TraB_PrgY_gumN"/>
    <property type="match status" value="1"/>
</dbReference>
<dbReference type="InterPro" id="IPR047111">
    <property type="entry name" value="YbaP-like"/>
</dbReference>
<accession>A0A0W7WPS2</accession>
<evidence type="ECO:0000256" key="1">
    <source>
        <dbReference type="SAM" id="SignalP"/>
    </source>
</evidence>
<feature type="chain" id="PRO_5006936564" evidence="1">
    <location>
        <begin position="21"/>
        <end position="330"/>
    </location>
</feature>
<reference evidence="2 3" key="1">
    <citation type="submission" date="2015-12" db="EMBL/GenBank/DDBJ databases">
        <authorList>
            <person name="Shamseldin A."/>
            <person name="Moawad H."/>
            <person name="Abd El-Rahim W.M."/>
            <person name="Sadowsky M.J."/>
        </authorList>
    </citation>
    <scope>NUCLEOTIDE SEQUENCE [LARGE SCALE GENOMIC DNA]</scope>
    <source>
        <strain evidence="2 3">SJ5A-1</strain>
    </source>
</reference>
<keyword evidence="1" id="KW-0732">Signal</keyword>
<proteinExistence type="predicted"/>
<organism evidence="2 3">
    <name type="scientific">Pseudoponticoccus marisrubri</name>
    <dbReference type="NCBI Taxonomy" id="1685382"/>
    <lineage>
        <taxon>Bacteria</taxon>
        <taxon>Pseudomonadati</taxon>
        <taxon>Pseudomonadota</taxon>
        <taxon>Alphaproteobacteria</taxon>
        <taxon>Rhodobacterales</taxon>
        <taxon>Roseobacteraceae</taxon>
        <taxon>Pseudoponticoccus</taxon>
    </lineage>
</organism>
<dbReference type="CDD" id="cd14789">
    <property type="entry name" value="Tiki"/>
    <property type="match status" value="1"/>
</dbReference>
<feature type="signal peptide" evidence="1">
    <location>
        <begin position="1"/>
        <end position="20"/>
    </location>
</feature>
<dbReference type="PANTHER" id="PTHR40590:SF1">
    <property type="entry name" value="CYTOPLASMIC PROTEIN"/>
    <property type="match status" value="1"/>
</dbReference>